<proteinExistence type="predicted"/>
<evidence type="ECO:0000256" key="1">
    <source>
        <dbReference type="SAM" id="MobiDB-lite"/>
    </source>
</evidence>
<dbReference type="GeneID" id="94434401"/>
<feature type="compositionally biased region" description="Gly residues" evidence="1">
    <location>
        <begin position="1"/>
        <end position="11"/>
    </location>
</feature>
<evidence type="ECO:0000313" key="3">
    <source>
        <dbReference type="Proteomes" id="UP000221165"/>
    </source>
</evidence>
<name>A0A2C6JUC3_9APIC</name>
<comment type="caution">
    <text evidence="2">The sequence shown here is derived from an EMBL/GenBank/DDBJ whole genome shotgun (WGS) entry which is preliminary data.</text>
</comment>
<feature type="compositionally biased region" description="Low complexity" evidence="1">
    <location>
        <begin position="12"/>
        <end position="24"/>
    </location>
</feature>
<accession>A0A2C6JUC3</accession>
<dbReference type="OrthoDB" id="20839at2759"/>
<evidence type="ECO:0000313" key="2">
    <source>
        <dbReference type="EMBL" id="PHJ15100.1"/>
    </source>
</evidence>
<sequence>GGGSSSGGGGSSHSSSSSSSSSSSAFRDDEEEWLCPICEWLRKQLPQLDDEIALEAIRLAAGPRSLDEAKDCRLSYVGWQHEDLNRFKTWWTPPQLLALQYGDGYRR</sequence>
<protein>
    <submittedName>
        <fullName evidence="2">Phd-finger domain-containing protein</fullName>
    </submittedName>
</protein>
<reference evidence="2 3" key="1">
    <citation type="journal article" date="2017" name="Int. J. Parasitol.">
        <title>The genome of the protozoan parasite Cystoisospora suis and a reverse vaccinology approach to identify vaccine candidates.</title>
        <authorList>
            <person name="Palmieri N."/>
            <person name="Shrestha A."/>
            <person name="Ruttkowski B."/>
            <person name="Beck T."/>
            <person name="Vogl C."/>
            <person name="Tomley F."/>
            <person name="Blake D.P."/>
            <person name="Joachim A."/>
        </authorList>
    </citation>
    <scope>NUCLEOTIDE SEQUENCE [LARGE SCALE GENOMIC DNA]</scope>
    <source>
        <strain evidence="2 3">Wien I</strain>
    </source>
</reference>
<dbReference type="RefSeq" id="XP_067916834.1">
    <property type="nucleotide sequence ID" value="XM_068071190.1"/>
</dbReference>
<feature type="region of interest" description="Disordered" evidence="1">
    <location>
        <begin position="1"/>
        <end position="25"/>
    </location>
</feature>
<dbReference type="EMBL" id="MIGC01009568">
    <property type="protein sequence ID" value="PHJ15100.1"/>
    <property type="molecule type" value="Genomic_DNA"/>
</dbReference>
<feature type="non-terminal residue" evidence="2">
    <location>
        <position position="107"/>
    </location>
</feature>
<dbReference type="VEuPathDB" id="ToxoDB:CSUI_011089"/>
<organism evidence="2 3">
    <name type="scientific">Cystoisospora suis</name>
    <dbReference type="NCBI Taxonomy" id="483139"/>
    <lineage>
        <taxon>Eukaryota</taxon>
        <taxon>Sar</taxon>
        <taxon>Alveolata</taxon>
        <taxon>Apicomplexa</taxon>
        <taxon>Conoidasida</taxon>
        <taxon>Coccidia</taxon>
        <taxon>Eucoccidiorida</taxon>
        <taxon>Eimeriorina</taxon>
        <taxon>Sarcocystidae</taxon>
        <taxon>Cystoisospora</taxon>
    </lineage>
</organism>
<dbReference type="Proteomes" id="UP000221165">
    <property type="component" value="Unassembled WGS sequence"/>
</dbReference>
<feature type="non-terminal residue" evidence="2">
    <location>
        <position position="1"/>
    </location>
</feature>
<keyword evidence="3" id="KW-1185">Reference proteome</keyword>
<dbReference type="AlphaFoldDB" id="A0A2C6JUC3"/>
<gene>
    <name evidence="2" type="ORF">CSUI_011089</name>
</gene>